<dbReference type="SUPFAM" id="SSF54593">
    <property type="entry name" value="Glyoxalase/Bleomycin resistance protein/Dihydroxybiphenyl dioxygenase"/>
    <property type="match status" value="1"/>
</dbReference>
<dbReference type="Pfam" id="PF00903">
    <property type="entry name" value="Glyoxalase"/>
    <property type="match status" value="2"/>
</dbReference>
<evidence type="ECO:0000313" key="4">
    <source>
        <dbReference type="Proteomes" id="UP001501074"/>
    </source>
</evidence>
<dbReference type="InterPro" id="IPR037523">
    <property type="entry name" value="VOC_core"/>
</dbReference>
<dbReference type="Proteomes" id="UP001501074">
    <property type="component" value="Unassembled WGS sequence"/>
</dbReference>
<feature type="region of interest" description="Disordered" evidence="1">
    <location>
        <begin position="318"/>
        <end position="339"/>
    </location>
</feature>
<dbReference type="PROSITE" id="PS51819">
    <property type="entry name" value="VOC"/>
    <property type="match status" value="2"/>
</dbReference>
<sequence length="339" mass="37586">MTTTPPGGPRIAQVGAVSLGTPDLEKSLHFFRDLLGMEEVERIGDTSYLRGYQELKHHSLVLFSSAEAVVDSYSFRVARPQDVELFHQQLIAQEVEAVELPSGHQAGRGTATRFLLPHSEHPFELYYDIDAPQAPEEIRSKLPSNSSRRRGLGVRRIDHFNVQAAPEHLGAAEGWLRESFGFKRREFVHVPEANNMLVASWLSVTPQVHDLAIAVSADGKNAQMHHVAFNLENHSDVLVAADVLRDHDVTFDLGPGKHGVSQAMYLYLRDPGSGHRVELYAGSYHIFDPDWKALEWTPAMEWGATWYGDPLEIGPDSSMMSSTNSSPLASVLEKGTAKS</sequence>
<dbReference type="RefSeq" id="WP_231488666.1">
    <property type="nucleotide sequence ID" value="NZ_BAAAZO010000005.1"/>
</dbReference>
<dbReference type="EMBL" id="BAAAZO010000005">
    <property type="protein sequence ID" value="GAA3613481.1"/>
    <property type="molecule type" value="Genomic_DNA"/>
</dbReference>
<organism evidence="3 4">
    <name type="scientific">Kineosporia mesophila</name>
    <dbReference type="NCBI Taxonomy" id="566012"/>
    <lineage>
        <taxon>Bacteria</taxon>
        <taxon>Bacillati</taxon>
        <taxon>Actinomycetota</taxon>
        <taxon>Actinomycetes</taxon>
        <taxon>Kineosporiales</taxon>
        <taxon>Kineosporiaceae</taxon>
        <taxon>Kineosporia</taxon>
    </lineage>
</organism>
<evidence type="ECO:0000313" key="3">
    <source>
        <dbReference type="EMBL" id="GAA3613481.1"/>
    </source>
</evidence>
<proteinExistence type="predicted"/>
<gene>
    <name evidence="3" type="ORF">GCM10022223_32040</name>
</gene>
<dbReference type="InterPro" id="IPR004360">
    <property type="entry name" value="Glyas_Fos-R_dOase_dom"/>
</dbReference>
<dbReference type="InterPro" id="IPR029068">
    <property type="entry name" value="Glyas_Bleomycin-R_OHBP_Dase"/>
</dbReference>
<accession>A0ABP6ZNP6</accession>
<comment type="caution">
    <text evidence="3">The sequence shown here is derived from an EMBL/GenBank/DDBJ whole genome shotgun (WGS) entry which is preliminary data.</text>
</comment>
<name>A0ABP6ZNP6_9ACTN</name>
<evidence type="ECO:0000259" key="2">
    <source>
        <dbReference type="PROSITE" id="PS51819"/>
    </source>
</evidence>
<feature type="domain" description="VOC" evidence="2">
    <location>
        <begin position="156"/>
        <end position="282"/>
    </location>
</feature>
<reference evidence="4" key="1">
    <citation type="journal article" date="2019" name="Int. J. Syst. Evol. Microbiol.">
        <title>The Global Catalogue of Microorganisms (GCM) 10K type strain sequencing project: providing services to taxonomists for standard genome sequencing and annotation.</title>
        <authorList>
            <consortium name="The Broad Institute Genomics Platform"/>
            <consortium name="The Broad Institute Genome Sequencing Center for Infectious Disease"/>
            <person name="Wu L."/>
            <person name="Ma J."/>
        </authorList>
    </citation>
    <scope>NUCLEOTIDE SEQUENCE [LARGE SCALE GENOMIC DNA]</scope>
    <source>
        <strain evidence="4">JCM 16902</strain>
    </source>
</reference>
<dbReference type="Gene3D" id="3.10.180.10">
    <property type="entry name" value="2,3-Dihydroxybiphenyl 1,2-Dioxygenase, domain 1"/>
    <property type="match status" value="2"/>
</dbReference>
<protein>
    <submittedName>
        <fullName evidence="3">VOC family protein</fullName>
    </submittedName>
</protein>
<keyword evidence="4" id="KW-1185">Reference proteome</keyword>
<evidence type="ECO:0000256" key="1">
    <source>
        <dbReference type="SAM" id="MobiDB-lite"/>
    </source>
</evidence>
<feature type="domain" description="VOC" evidence="2">
    <location>
        <begin position="10"/>
        <end position="128"/>
    </location>
</feature>